<protein>
    <recommendedName>
        <fullName evidence="1">KIB1-4 beta-propeller domain-containing protein</fullName>
    </recommendedName>
</protein>
<evidence type="ECO:0000313" key="2">
    <source>
        <dbReference type="EMBL" id="VAI92451.1"/>
    </source>
</evidence>
<dbReference type="Proteomes" id="UP000324705">
    <property type="component" value="Chromosome 7B"/>
</dbReference>
<dbReference type="InterPro" id="IPR005174">
    <property type="entry name" value="KIB1-4_b-propeller"/>
</dbReference>
<name>A0A9R1AAA6_TRITD</name>
<dbReference type="AlphaFoldDB" id="A0A9R1AAA6"/>
<organism evidence="2 3">
    <name type="scientific">Triticum turgidum subsp. durum</name>
    <name type="common">Durum wheat</name>
    <name type="synonym">Triticum durum</name>
    <dbReference type="NCBI Taxonomy" id="4567"/>
    <lineage>
        <taxon>Eukaryota</taxon>
        <taxon>Viridiplantae</taxon>
        <taxon>Streptophyta</taxon>
        <taxon>Embryophyta</taxon>
        <taxon>Tracheophyta</taxon>
        <taxon>Spermatophyta</taxon>
        <taxon>Magnoliopsida</taxon>
        <taxon>Liliopsida</taxon>
        <taxon>Poales</taxon>
        <taxon>Poaceae</taxon>
        <taxon>BOP clade</taxon>
        <taxon>Pooideae</taxon>
        <taxon>Triticodae</taxon>
        <taxon>Triticeae</taxon>
        <taxon>Triticinae</taxon>
        <taxon>Triticum</taxon>
    </lineage>
</organism>
<dbReference type="EMBL" id="LT934124">
    <property type="protein sequence ID" value="VAI92451.1"/>
    <property type="molecule type" value="Genomic_DNA"/>
</dbReference>
<dbReference type="Gramene" id="TRITD7Bv1G203450.1">
    <property type="protein sequence ID" value="TRITD7Bv1G203450.1"/>
    <property type="gene ID" value="TRITD7Bv1G203450"/>
</dbReference>
<sequence length="369" mass="41068">MAAPSVPPGCTPWLVSLATEPLPGGEQSRRLWDPTVTSKFRNLLDEKEFKVSFPRGQAVACCGSFRGWLVVANELSDLVLYNPFTAALLPLPPLTGFSSCIKGVYADEGNVIGDRYRCLHGGNGSVYDMDSLGRHFYDKVVLSGSPSAGPVVALAIHWDGKRLSFARVGDSSWRQVSVISRIQDSFADCVYLRGRFYVLSMTGKLKIWDIGGPEDIPRKKTIIAEEDDDFFEVITRYLVPTPWGHLLQIRVILDKDQDHCVSVYVDRLDRKSCQMVGVSPATALRGHAALLGQNSPGLLSVEKFPELRPDCIYFTTPRLRGDIFEHRHNQWKGVKVYDLKKLTLEDAFPSGGGHYGTIYPSEVWFMPGL</sequence>
<proteinExistence type="predicted"/>
<dbReference type="PANTHER" id="PTHR44259">
    <property type="entry name" value="OS07G0183000 PROTEIN-RELATED"/>
    <property type="match status" value="1"/>
</dbReference>
<dbReference type="PANTHER" id="PTHR44259:SF80">
    <property type="entry name" value="F-BOX DOMAIN-CONTAINING PROTEIN"/>
    <property type="match status" value="1"/>
</dbReference>
<feature type="domain" description="KIB1-4 beta-propeller" evidence="1">
    <location>
        <begin position="45"/>
        <end position="338"/>
    </location>
</feature>
<dbReference type="SUPFAM" id="SSF82171">
    <property type="entry name" value="DPP6 N-terminal domain-like"/>
    <property type="match status" value="1"/>
</dbReference>
<reference evidence="2 3" key="1">
    <citation type="submission" date="2017-09" db="EMBL/GenBank/DDBJ databases">
        <authorList>
            <consortium name="International Durum Wheat Genome Sequencing Consortium (IDWGSC)"/>
            <person name="Milanesi L."/>
        </authorList>
    </citation>
    <scope>NUCLEOTIDE SEQUENCE [LARGE SCALE GENOMIC DNA]</scope>
    <source>
        <strain evidence="3">cv. Svevo</strain>
    </source>
</reference>
<dbReference type="Pfam" id="PF03478">
    <property type="entry name" value="Beta-prop_KIB1-4"/>
    <property type="match status" value="1"/>
</dbReference>
<accession>A0A9R1AAA6</accession>
<dbReference type="OMA" id="SCQMVGV"/>
<evidence type="ECO:0000313" key="3">
    <source>
        <dbReference type="Proteomes" id="UP000324705"/>
    </source>
</evidence>
<evidence type="ECO:0000259" key="1">
    <source>
        <dbReference type="Pfam" id="PF03478"/>
    </source>
</evidence>
<dbReference type="InterPro" id="IPR050942">
    <property type="entry name" value="F-box_BR-signaling"/>
</dbReference>
<keyword evidence="3" id="KW-1185">Reference proteome</keyword>
<gene>
    <name evidence="2" type="ORF">TRITD_7Bv1G203450</name>
</gene>